<dbReference type="PANTHER" id="PTHR11092">
    <property type="entry name" value="SUGAR NUCLEOTIDE EPIMERASE RELATED"/>
    <property type="match status" value="1"/>
</dbReference>
<gene>
    <name evidence="4" type="ORF">O6P33_01730</name>
</gene>
<dbReference type="CDD" id="cd05242">
    <property type="entry name" value="SDR_a8"/>
    <property type="match status" value="1"/>
</dbReference>
<dbReference type="InterPro" id="IPR010099">
    <property type="entry name" value="SDR39U1"/>
</dbReference>
<feature type="domain" description="NAD-dependent epimerase/dehydratase" evidence="2">
    <location>
        <begin position="3"/>
        <end position="223"/>
    </location>
</feature>
<dbReference type="SUPFAM" id="SSF51735">
    <property type="entry name" value="NAD(P)-binding Rossmann-fold domains"/>
    <property type="match status" value="1"/>
</dbReference>
<dbReference type="InterPro" id="IPR001509">
    <property type="entry name" value="Epimerase_deHydtase"/>
</dbReference>
<protein>
    <submittedName>
        <fullName evidence="4">TIGR01777 family oxidoreductase</fullName>
    </submittedName>
</protein>
<dbReference type="Proteomes" id="UP001212189">
    <property type="component" value="Chromosome"/>
</dbReference>
<comment type="similarity">
    <text evidence="1">Belongs to the NAD(P)-dependent epimerase/dehydratase family. SDR39U1 subfamily.</text>
</comment>
<dbReference type="EMBL" id="CP114976">
    <property type="protein sequence ID" value="WBE25592.1"/>
    <property type="molecule type" value="Genomic_DNA"/>
</dbReference>
<dbReference type="RefSeq" id="WP_269818535.1">
    <property type="nucleotide sequence ID" value="NZ_CP114976.1"/>
</dbReference>
<dbReference type="InterPro" id="IPR036291">
    <property type="entry name" value="NAD(P)-bd_dom_sf"/>
</dbReference>
<proteinExistence type="inferred from homology"/>
<feature type="domain" description="DUF1731" evidence="3">
    <location>
        <begin position="250"/>
        <end position="296"/>
    </location>
</feature>
<name>A0AAE9VQD0_9GAMM</name>
<reference evidence="4 5" key="1">
    <citation type="submission" date="2022-12" db="EMBL/GenBank/DDBJ databases">
        <title>Coexistence and Characterization of a Novel Tigecycline Resistance gene tet(X) variant and blaNDM-1 in a Pseudomonas caeni Isolate of Chicken Origin.</title>
        <authorList>
            <person name="Lu X."/>
            <person name="Zhang L."/>
            <person name="Li R."/>
            <person name="Wang Z."/>
        </authorList>
    </citation>
    <scope>NUCLEOTIDE SEQUENCE [LARGE SCALE GENOMIC DNA]</scope>
    <source>
        <strain evidence="4 5">CE14</strain>
    </source>
</reference>
<dbReference type="Gene3D" id="3.40.50.720">
    <property type="entry name" value="NAD(P)-binding Rossmann-like Domain"/>
    <property type="match status" value="1"/>
</dbReference>
<sequence length="296" mass="32321">MRILITGGTGLIGRSLCQFWLAQGHEIYVWSRCPEQVKSLCGEAVHGLAELRELDHIKLDAVINLAGAPIADRPWTQARRKLLRDSRIALTEHLVQWLASLSHKPEVLISGSAVGWYGDAGEQVLTESSPVQTTDFATQLCADWENAALAAESLAIRVVLIRTGLVLTAKGGFLSRLLPLFRLGLGGKQGSGQQWMPWVHLDDEVALIDHLLQHVSAQGVYNACAPEPVRNQQFAQALGKHLRRPAVLPVPGFALKLMLGDMAGLLLGGQNIRPERTAEIGFEFKYRELPAALAAL</sequence>
<accession>A0AAE9VQD0</accession>
<evidence type="ECO:0000313" key="4">
    <source>
        <dbReference type="EMBL" id="WBE25592.1"/>
    </source>
</evidence>
<dbReference type="Pfam" id="PF01370">
    <property type="entry name" value="Epimerase"/>
    <property type="match status" value="1"/>
</dbReference>
<dbReference type="AlphaFoldDB" id="A0AAE9VQD0"/>
<dbReference type="Pfam" id="PF08338">
    <property type="entry name" value="DUF1731"/>
    <property type="match status" value="1"/>
</dbReference>
<evidence type="ECO:0000259" key="2">
    <source>
        <dbReference type="Pfam" id="PF01370"/>
    </source>
</evidence>
<dbReference type="NCBIfam" id="TIGR01777">
    <property type="entry name" value="yfcH"/>
    <property type="match status" value="1"/>
</dbReference>
<dbReference type="InterPro" id="IPR013549">
    <property type="entry name" value="DUF1731"/>
</dbReference>
<organism evidence="4 5">
    <name type="scientific">Denitrificimonas caeni</name>
    <dbReference type="NCBI Taxonomy" id="521720"/>
    <lineage>
        <taxon>Bacteria</taxon>
        <taxon>Pseudomonadati</taxon>
        <taxon>Pseudomonadota</taxon>
        <taxon>Gammaproteobacteria</taxon>
        <taxon>Pseudomonadales</taxon>
        <taxon>Pseudomonadaceae</taxon>
        <taxon>Denitrificimonas</taxon>
    </lineage>
</organism>
<evidence type="ECO:0000259" key="3">
    <source>
        <dbReference type="Pfam" id="PF08338"/>
    </source>
</evidence>
<evidence type="ECO:0000313" key="5">
    <source>
        <dbReference type="Proteomes" id="UP001212189"/>
    </source>
</evidence>
<keyword evidence="5" id="KW-1185">Reference proteome</keyword>
<dbReference type="KEGG" id="dce:O6P33_01730"/>
<dbReference type="PANTHER" id="PTHR11092:SF0">
    <property type="entry name" value="EPIMERASE FAMILY PROTEIN SDR39U1"/>
    <property type="match status" value="1"/>
</dbReference>
<evidence type="ECO:0000256" key="1">
    <source>
        <dbReference type="ARBA" id="ARBA00009353"/>
    </source>
</evidence>